<evidence type="ECO:0000313" key="1">
    <source>
        <dbReference type="EMBL" id="XBO69475.1"/>
    </source>
</evidence>
<name>A0AAU7KDJ3_9GAMM</name>
<protein>
    <submittedName>
        <fullName evidence="1">Uncharacterized protein</fullName>
    </submittedName>
</protein>
<reference evidence="1" key="1">
    <citation type="submission" date="2022-06" db="EMBL/GenBank/DDBJ databases">
        <title>A novel DMS-producing enzyme.</title>
        <authorList>
            <person name="Zhang Y."/>
        </authorList>
    </citation>
    <scope>NUCLEOTIDE SEQUENCE</scope>
    <source>
        <strain evidence="1">RT37</strain>
    </source>
</reference>
<proteinExistence type="predicted"/>
<accession>A0AAU7KDJ3</accession>
<dbReference type="RefSeq" id="WP_348826631.1">
    <property type="nucleotide sequence ID" value="NZ_CP098827.1"/>
</dbReference>
<organism evidence="1">
    <name type="scientific">Halomonas sp. RT37</name>
    <dbReference type="NCBI Taxonomy" id="2950872"/>
    <lineage>
        <taxon>Bacteria</taxon>
        <taxon>Pseudomonadati</taxon>
        <taxon>Pseudomonadota</taxon>
        <taxon>Gammaproteobacteria</taxon>
        <taxon>Oceanospirillales</taxon>
        <taxon>Halomonadaceae</taxon>
        <taxon>Halomonas</taxon>
    </lineage>
</organism>
<sequence length="63" mass="6936">MDDNGQESTMVDAADLKEDGLDMEQMQIVIERAMTGLHGCTSKEAKALGNMLEGLRDDCEMNE</sequence>
<gene>
    <name evidence="1" type="ORF">NFG58_12645</name>
</gene>
<dbReference type="AlphaFoldDB" id="A0AAU7KDJ3"/>
<dbReference type="EMBL" id="CP098827">
    <property type="protein sequence ID" value="XBO69475.1"/>
    <property type="molecule type" value="Genomic_DNA"/>
</dbReference>